<proteinExistence type="predicted"/>
<protein>
    <submittedName>
        <fullName evidence="1">Uncharacterized protein</fullName>
    </submittedName>
</protein>
<dbReference type="EMBL" id="MU825407">
    <property type="protein sequence ID" value="KAJ7391278.1"/>
    <property type="molecule type" value="Genomic_DNA"/>
</dbReference>
<keyword evidence="2" id="KW-1185">Reference proteome</keyword>
<sequence length="175" mass="20188">MAARFLNQEMSSEISAEIETFYRKLEKKYYNGLAQDAIPQKLALQDLFKELKEMKERTMKVHSESSPRVTYMTWPAVKYVNIMTCTSMFGVKTRAGRTNEQIVEVTNKGKLQQLLSIFLGIAERSLKRQIPGKGRTDVIIDQQKPFIITHNSSFEIVKVQCHYGAWNCDDVPQFT</sequence>
<dbReference type="Proteomes" id="UP001163046">
    <property type="component" value="Unassembled WGS sequence"/>
</dbReference>
<name>A0A9X0A0L1_9CNID</name>
<gene>
    <name evidence="1" type="ORF">OS493_019410</name>
</gene>
<dbReference type="AlphaFoldDB" id="A0A9X0A0L1"/>
<evidence type="ECO:0000313" key="1">
    <source>
        <dbReference type="EMBL" id="KAJ7391278.1"/>
    </source>
</evidence>
<accession>A0A9X0A0L1</accession>
<reference evidence="1" key="1">
    <citation type="submission" date="2023-01" db="EMBL/GenBank/DDBJ databases">
        <title>Genome assembly of the deep-sea coral Lophelia pertusa.</title>
        <authorList>
            <person name="Herrera S."/>
            <person name="Cordes E."/>
        </authorList>
    </citation>
    <scope>NUCLEOTIDE SEQUENCE</scope>
    <source>
        <strain evidence="1">USNM1676648</strain>
        <tissue evidence="1">Polyp</tissue>
    </source>
</reference>
<evidence type="ECO:0000313" key="2">
    <source>
        <dbReference type="Proteomes" id="UP001163046"/>
    </source>
</evidence>
<comment type="caution">
    <text evidence="1">The sequence shown here is derived from an EMBL/GenBank/DDBJ whole genome shotgun (WGS) entry which is preliminary data.</text>
</comment>
<organism evidence="1 2">
    <name type="scientific">Desmophyllum pertusum</name>
    <dbReference type="NCBI Taxonomy" id="174260"/>
    <lineage>
        <taxon>Eukaryota</taxon>
        <taxon>Metazoa</taxon>
        <taxon>Cnidaria</taxon>
        <taxon>Anthozoa</taxon>
        <taxon>Hexacorallia</taxon>
        <taxon>Scleractinia</taxon>
        <taxon>Caryophylliina</taxon>
        <taxon>Caryophylliidae</taxon>
        <taxon>Desmophyllum</taxon>
    </lineage>
</organism>